<dbReference type="GO" id="GO:0016491">
    <property type="term" value="F:oxidoreductase activity"/>
    <property type="evidence" value="ECO:0007669"/>
    <property type="project" value="UniProtKB-KW"/>
</dbReference>
<keyword evidence="2" id="KW-0274">FAD</keyword>
<proteinExistence type="predicted"/>
<dbReference type="InterPro" id="IPR036683">
    <property type="entry name" value="CO_DH_flav_C_dom_sf"/>
</dbReference>
<dbReference type="PANTHER" id="PTHR42659:SF2">
    <property type="entry name" value="XANTHINE DEHYDROGENASE SUBUNIT C-RELATED"/>
    <property type="match status" value="1"/>
</dbReference>
<evidence type="ECO:0000259" key="4">
    <source>
        <dbReference type="SMART" id="SM01092"/>
    </source>
</evidence>
<comment type="caution">
    <text evidence="5">The sequence shown here is derived from an EMBL/GenBank/DDBJ whole genome shotgun (WGS) entry which is preliminary data.</text>
</comment>
<dbReference type="Pfam" id="PF03450">
    <property type="entry name" value="CO_deh_flav_C"/>
    <property type="match status" value="1"/>
</dbReference>
<accession>X1UGJ6</accession>
<sequence length="128" mass="13743">PDEILMEVEVAYHPPHTAGAYGDETVRANDFPIASVAVVIGLDENGEKIEGGRIVIAAVGPTPIRATEAEQIILGKKVEDRLPEEAGVAAASEVCPISDLQGSVEYKREIVRVLTKRMIDLAIKRARG</sequence>
<dbReference type="InterPro" id="IPR005107">
    <property type="entry name" value="CO_DH_flav_C"/>
</dbReference>
<dbReference type="AlphaFoldDB" id="X1UGJ6"/>
<feature type="non-terminal residue" evidence="5">
    <location>
        <position position="1"/>
    </location>
</feature>
<dbReference type="SMART" id="SM01092">
    <property type="entry name" value="CO_deh_flav_C"/>
    <property type="match status" value="1"/>
</dbReference>
<evidence type="ECO:0000256" key="2">
    <source>
        <dbReference type="ARBA" id="ARBA00022827"/>
    </source>
</evidence>
<feature type="domain" description="CO dehydrogenase flavoprotein C-terminal" evidence="4">
    <location>
        <begin position="19"/>
        <end position="122"/>
    </location>
</feature>
<dbReference type="PANTHER" id="PTHR42659">
    <property type="entry name" value="XANTHINE DEHYDROGENASE SUBUNIT C-RELATED"/>
    <property type="match status" value="1"/>
</dbReference>
<keyword evidence="3" id="KW-0560">Oxidoreductase</keyword>
<dbReference type="InterPro" id="IPR051312">
    <property type="entry name" value="Diverse_Substr_Oxidored"/>
</dbReference>
<protein>
    <recommendedName>
        <fullName evidence="4">CO dehydrogenase flavoprotein C-terminal domain-containing protein</fullName>
    </recommendedName>
</protein>
<evidence type="ECO:0000256" key="3">
    <source>
        <dbReference type="ARBA" id="ARBA00023002"/>
    </source>
</evidence>
<evidence type="ECO:0000313" key="5">
    <source>
        <dbReference type="EMBL" id="GAJ16618.1"/>
    </source>
</evidence>
<organism evidence="5">
    <name type="scientific">marine sediment metagenome</name>
    <dbReference type="NCBI Taxonomy" id="412755"/>
    <lineage>
        <taxon>unclassified sequences</taxon>
        <taxon>metagenomes</taxon>
        <taxon>ecological metagenomes</taxon>
    </lineage>
</organism>
<dbReference type="EMBL" id="BARW01040159">
    <property type="protein sequence ID" value="GAJ16618.1"/>
    <property type="molecule type" value="Genomic_DNA"/>
</dbReference>
<reference evidence="5" key="1">
    <citation type="journal article" date="2014" name="Front. Microbiol.">
        <title>High frequency of phylogenetically diverse reductive dehalogenase-homologous genes in deep subseafloor sedimentary metagenomes.</title>
        <authorList>
            <person name="Kawai M."/>
            <person name="Futagami T."/>
            <person name="Toyoda A."/>
            <person name="Takaki Y."/>
            <person name="Nishi S."/>
            <person name="Hori S."/>
            <person name="Arai W."/>
            <person name="Tsubouchi T."/>
            <person name="Morono Y."/>
            <person name="Uchiyama I."/>
            <person name="Ito T."/>
            <person name="Fujiyama A."/>
            <person name="Inagaki F."/>
            <person name="Takami H."/>
        </authorList>
    </citation>
    <scope>NUCLEOTIDE SEQUENCE</scope>
    <source>
        <strain evidence="5">Expedition CK06-06</strain>
    </source>
</reference>
<gene>
    <name evidence="5" type="ORF">S12H4_60836</name>
</gene>
<feature type="non-terminal residue" evidence="5">
    <location>
        <position position="128"/>
    </location>
</feature>
<name>X1UGJ6_9ZZZZ</name>
<dbReference type="SUPFAM" id="SSF55447">
    <property type="entry name" value="CO dehydrogenase flavoprotein C-terminal domain-like"/>
    <property type="match status" value="1"/>
</dbReference>
<keyword evidence="1" id="KW-0285">Flavoprotein</keyword>
<dbReference type="Gene3D" id="3.30.390.50">
    <property type="entry name" value="CO dehydrogenase flavoprotein, C-terminal domain"/>
    <property type="match status" value="1"/>
</dbReference>
<evidence type="ECO:0000256" key="1">
    <source>
        <dbReference type="ARBA" id="ARBA00022630"/>
    </source>
</evidence>